<gene>
    <name evidence="14" type="ordered locus">Ccel_0242</name>
</gene>
<dbReference type="SMART" id="SM00382">
    <property type="entry name" value="AAA"/>
    <property type="match status" value="1"/>
</dbReference>
<dbReference type="Gene3D" id="1.20.272.10">
    <property type="match status" value="1"/>
</dbReference>
<dbReference type="Proteomes" id="UP000001349">
    <property type="component" value="Chromosome"/>
</dbReference>
<dbReference type="InterPro" id="IPR045085">
    <property type="entry name" value="HLD_clamp_pol_III_gamma_tau"/>
</dbReference>
<evidence type="ECO:0000256" key="8">
    <source>
        <dbReference type="ARBA" id="ARBA00022833"/>
    </source>
</evidence>
<dbReference type="NCBIfam" id="TIGR02397">
    <property type="entry name" value="dnaX_nterm"/>
    <property type="match status" value="1"/>
</dbReference>
<evidence type="ECO:0000256" key="7">
    <source>
        <dbReference type="ARBA" id="ARBA00022741"/>
    </source>
</evidence>
<dbReference type="OrthoDB" id="9810148at2"/>
<keyword evidence="5" id="KW-0235">DNA replication</keyword>
<dbReference type="InterPro" id="IPR022754">
    <property type="entry name" value="DNA_pol_III_gamma-3"/>
</dbReference>
<evidence type="ECO:0000256" key="9">
    <source>
        <dbReference type="ARBA" id="ARBA00022840"/>
    </source>
</evidence>
<evidence type="ECO:0000256" key="5">
    <source>
        <dbReference type="ARBA" id="ARBA00022705"/>
    </source>
</evidence>
<accession>B8I549</accession>
<evidence type="ECO:0000256" key="4">
    <source>
        <dbReference type="ARBA" id="ARBA00022695"/>
    </source>
</evidence>
<dbReference type="PANTHER" id="PTHR11669">
    <property type="entry name" value="REPLICATION FACTOR C / DNA POLYMERASE III GAMMA-TAU SUBUNIT"/>
    <property type="match status" value="1"/>
</dbReference>
<evidence type="ECO:0000259" key="13">
    <source>
        <dbReference type="SMART" id="SM00382"/>
    </source>
</evidence>
<dbReference type="GO" id="GO:0003887">
    <property type="term" value="F:DNA-directed DNA polymerase activity"/>
    <property type="evidence" value="ECO:0007669"/>
    <property type="project" value="UniProtKB-KW"/>
</dbReference>
<comment type="catalytic activity">
    <reaction evidence="11">
        <text>DNA(n) + a 2'-deoxyribonucleoside 5'-triphosphate = DNA(n+1) + diphosphate</text>
        <dbReference type="Rhea" id="RHEA:22508"/>
        <dbReference type="Rhea" id="RHEA-COMP:17339"/>
        <dbReference type="Rhea" id="RHEA-COMP:17340"/>
        <dbReference type="ChEBI" id="CHEBI:33019"/>
        <dbReference type="ChEBI" id="CHEBI:61560"/>
        <dbReference type="ChEBI" id="CHEBI:173112"/>
        <dbReference type="EC" id="2.7.7.7"/>
    </reaction>
</comment>
<comment type="similarity">
    <text evidence="1">Belongs to the DnaX/STICHEL family.</text>
</comment>
<proteinExistence type="inferred from homology"/>
<keyword evidence="10" id="KW-0239">DNA-directed DNA polymerase</keyword>
<keyword evidence="9" id="KW-0067">ATP-binding</keyword>
<feature type="region of interest" description="Disordered" evidence="12">
    <location>
        <begin position="411"/>
        <end position="436"/>
    </location>
</feature>
<sequence>MSYTALYRKWRPLVFEDVVEQEHVVRTIKNTVKSGRIAHAYLFCGTRGTGKTTMAKIFARAINCINPKDGNPCNECEVCRGILDESILDVVEIDAASNNSVDNVREIRDEVVYAPSQARYKVYIIDEVHMLSSGAFNALLKTLEEPPGHVVFILATTDPHKLPATILSRCQRFDFKKITPAGIAERVKLIAQASGINIDDDGALLIARLADGALRDALSILDQCIAEGSTTITYQNVLDAIGIVSDDFISEIVDNIESKNVEGLVASVEMLSAEGRDILRFASDLVLYFRNLLICKLSKNPENILDVGKQYLDKMIAQSEAFTKERLIGIIKELSSFETQLKYALNQRVFLEVMLISISVGSYGQSGSDNNLLDRITNLESAVRTGATALGPSVKDRSSVSVQVNVANTSPVPSGKKLDNLPPIPGSSVPKSSAKGNSFNELEEWANILSDLKANRRMMLLSYLTSTKAVAADESTVLVVFPPDVVSLKNIVSKAEHIDVLENALERRLGRHVRVKVVDEESLESMVQKEPSPLKNSEESQLVKLTREISDRLNVPLDIIDE</sequence>
<dbReference type="GO" id="GO:0006261">
    <property type="term" value="P:DNA-templated DNA replication"/>
    <property type="evidence" value="ECO:0007669"/>
    <property type="project" value="TreeGrafter"/>
</dbReference>
<dbReference type="InterPro" id="IPR050238">
    <property type="entry name" value="DNA_Rep/Repair_Clamp_Loader"/>
</dbReference>
<keyword evidence="15" id="KW-1185">Reference proteome</keyword>
<dbReference type="eggNOG" id="COG2812">
    <property type="taxonomic scope" value="Bacteria"/>
</dbReference>
<dbReference type="Pfam" id="PF12169">
    <property type="entry name" value="DNA_pol3_gamma3"/>
    <property type="match status" value="1"/>
</dbReference>
<evidence type="ECO:0000313" key="15">
    <source>
        <dbReference type="Proteomes" id="UP000001349"/>
    </source>
</evidence>
<dbReference type="GO" id="GO:0009360">
    <property type="term" value="C:DNA polymerase III complex"/>
    <property type="evidence" value="ECO:0007669"/>
    <property type="project" value="InterPro"/>
</dbReference>
<dbReference type="FunFam" id="3.40.50.300:FF:000014">
    <property type="entry name" value="DNA polymerase III subunit gamma/tau"/>
    <property type="match status" value="1"/>
</dbReference>
<reference evidence="14 15" key="1">
    <citation type="submission" date="2009-01" db="EMBL/GenBank/DDBJ databases">
        <title>Complete sequence of Clostridium cellulolyticum H10.</title>
        <authorList>
            <consortium name="US DOE Joint Genome Institute"/>
            <person name="Lucas S."/>
            <person name="Copeland A."/>
            <person name="Lapidus A."/>
            <person name="Glavina del Rio T."/>
            <person name="Dalin E."/>
            <person name="Tice H."/>
            <person name="Bruce D."/>
            <person name="Goodwin L."/>
            <person name="Pitluck S."/>
            <person name="Chertkov O."/>
            <person name="Saunders E."/>
            <person name="Brettin T."/>
            <person name="Detter J.C."/>
            <person name="Han C."/>
            <person name="Larimer F."/>
            <person name="Land M."/>
            <person name="Hauser L."/>
            <person name="Kyrpides N."/>
            <person name="Ivanova N."/>
            <person name="Zhou J."/>
            <person name="Richardson P."/>
        </authorList>
    </citation>
    <scope>NUCLEOTIDE SEQUENCE [LARGE SCALE GENOMIC DNA]</scope>
    <source>
        <strain evidence="15">ATCC 35319 / DSM 5812 / JCM 6584 / H10</strain>
    </source>
</reference>
<dbReference type="Pfam" id="PF13177">
    <property type="entry name" value="DNA_pol3_delta2"/>
    <property type="match status" value="1"/>
</dbReference>
<dbReference type="GO" id="GO:0003677">
    <property type="term" value="F:DNA binding"/>
    <property type="evidence" value="ECO:0007669"/>
    <property type="project" value="InterPro"/>
</dbReference>
<dbReference type="AlphaFoldDB" id="B8I549"/>
<dbReference type="EMBL" id="CP001348">
    <property type="protein sequence ID" value="ACL74629.1"/>
    <property type="molecule type" value="Genomic_DNA"/>
</dbReference>
<dbReference type="Gene3D" id="3.40.50.300">
    <property type="entry name" value="P-loop containing nucleotide triphosphate hydrolases"/>
    <property type="match status" value="1"/>
</dbReference>
<dbReference type="RefSeq" id="WP_012634694.1">
    <property type="nucleotide sequence ID" value="NC_011898.1"/>
</dbReference>
<dbReference type="GO" id="GO:0005524">
    <property type="term" value="F:ATP binding"/>
    <property type="evidence" value="ECO:0007669"/>
    <property type="project" value="UniProtKB-KW"/>
</dbReference>
<dbReference type="InterPro" id="IPR012763">
    <property type="entry name" value="DNA_pol_III_sug/sutau_N"/>
</dbReference>
<dbReference type="InterPro" id="IPR003593">
    <property type="entry name" value="AAA+_ATPase"/>
</dbReference>
<dbReference type="CDD" id="cd18137">
    <property type="entry name" value="HLD_clamp_pol_III_gamma_tau"/>
    <property type="match status" value="1"/>
</dbReference>
<evidence type="ECO:0000256" key="6">
    <source>
        <dbReference type="ARBA" id="ARBA00022723"/>
    </source>
</evidence>
<name>B8I549_RUMCH</name>
<dbReference type="PANTHER" id="PTHR11669:SF0">
    <property type="entry name" value="PROTEIN STICHEL-LIKE 2"/>
    <property type="match status" value="1"/>
</dbReference>
<evidence type="ECO:0000256" key="10">
    <source>
        <dbReference type="ARBA" id="ARBA00022932"/>
    </source>
</evidence>
<dbReference type="InterPro" id="IPR008921">
    <property type="entry name" value="DNA_pol3_clamp-load_cplx_C"/>
</dbReference>
<dbReference type="STRING" id="394503.Ccel_0242"/>
<keyword evidence="3" id="KW-0808">Transferase</keyword>
<dbReference type="KEGG" id="cce:Ccel_0242"/>
<organism evidence="14 15">
    <name type="scientific">Ruminiclostridium cellulolyticum (strain ATCC 35319 / DSM 5812 / JCM 6584 / H10)</name>
    <name type="common">Clostridium cellulolyticum</name>
    <dbReference type="NCBI Taxonomy" id="394503"/>
    <lineage>
        <taxon>Bacteria</taxon>
        <taxon>Bacillati</taxon>
        <taxon>Bacillota</taxon>
        <taxon>Clostridia</taxon>
        <taxon>Eubacteriales</taxon>
        <taxon>Oscillospiraceae</taxon>
        <taxon>Ruminiclostridium</taxon>
    </lineage>
</organism>
<evidence type="ECO:0000313" key="14">
    <source>
        <dbReference type="EMBL" id="ACL74629.1"/>
    </source>
</evidence>
<dbReference type="SUPFAM" id="SSF52540">
    <property type="entry name" value="P-loop containing nucleoside triphosphate hydrolases"/>
    <property type="match status" value="1"/>
</dbReference>
<dbReference type="GO" id="GO:0046872">
    <property type="term" value="F:metal ion binding"/>
    <property type="evidence" value="ECO:0007669"/>
    <property type="project" value="UniProtKB-KW"/>
</dbReference>
<dbReference type="Gene3D" id="1.10.8.60">
    <property type="match status" value="1"/>
</dbReference>
<dbReference type="NCBIfam" id="NF004046">
    <property type="entry name" value="PRK05563.1"/>
    <property type="match status" value="1"/>
</dbReference>
<protein>
    <recommendedName>
        <fullName evidence="2">DNA-directed DNA polymerase</fullName>
        <ecNumber evidence="2">2.7.7.7</ecNumber>
    </recommendedName>
</protein>
<evidence type="ECO:0000256" key="1">
    <source>
        <dbReference type="ARBA" id="ARBA00006360"/>
    </source>
</evidence>
<keyword evidence="8" id="KW-0862">Zinc</keyword>
<dbReference type="HOGENOM" id="CLU_006229_0_3_9"/>
<dbReference type="Pfam" id="PF22608">
    <property type="entry name" value="DNAX_ATPase_lid"/>
    <property type="match status" value="1"/>
</dbReference>
<keyword evidence="6" id="KW-0479">Metal-binding</keyword>
<keyword evidence="4" id="KW-0548">Nucleotidyltransferase</keyword>
<dbReference type="CDD" id="cd00009">
    <property type="entry name" value="AAA"/>
    <property type="match status" value="1"/>
</dbReference>
<dbReference type="EC" id="2.7.7.7" evidence="2"/>
<evidence type="ECO:0000256" key="2">
    <source>
        <dbReference type="ARBA" id="ARBA00012417"/>
    </source>
</evidence>
<keyword evidence="7" id="KW-0547">Nucleotide-binding</keyword>
<evidence type="ECO:0000256" key="12">
    <source>
        <dbReference type="SAM" id="MobiDB-lite"/>
    </source>
</evidence>
<evidence type="ECO:0000256" key="3">
    <source>
        <dbReference type="ARBA" id="ARBA00022679"/>
    </source>
</evidence>
<dbReference type="InterPro" id="IPR027417">
    <property type="entry name" value="P-loop_NTPase"/>
</dbReference>
<dbReference type="SUPFAM" id="SSF48019">
    <property type="entry name" value="post-AAA+ oligomerization domain-like"/>
    <property type="match status" value="1"/>
</dbReference>
<evidence type="ECO:0000256" key="11">
    <source>
        <dbReference type="ARBA" id="ARBA00049244"/>
    </source>
</evidence>
<feature type="domain" description="AAA+ ATPase" evidence="13">
    <location>
        <begin position="37"/>
        <end position="179"/>
    </location>
</feature>